<protein>
    <recommendedName>
        <fullName evidence="4">Flagellar hook-basal body complex protein FliE</fullName>
    </recommendedName>
</protein>
<dbReference type="PANTHER" id="PTHR34653">
    <property type="match status" value="1"/>
</dbReference>
<evidence type="ECO:0000256" key="2">
    <source>
        <dbReference type="ARBA" id="ARBA00009272"/>
    </source>
</evidence>
<dbReference type="OrthoDB" id="285952at2"/>
<accession>A0A0K1PMB2</accession>
<dbReference type="EMBL" id="CP012333">
    <property type="protein sequence ID" value="AKU94678.1"/>
    <property type="molecule type" value="Genomic_DNA"/>
</dbReference>
<organism evidence="6 7">
    <name type="scientific">Labilithrix luteola</name>
    <dbReference type="NCBI Taxonomy" id="1391654"/>
    <lineage>
        <taxon>Bacteria</taxon>
        <taxon>Pseudomonadati</taxon>
        <taxon>Myxococcota</taxon>
        <taxon>Polyangia</taxon>
        <taxon>Polyangiales</taxon>
        <taxon>Labilitrichaceae</taxon>
        <taxon>Labilithrix</taxon>
    </lineage>
</organism>
<dbReference type="GO" id="GO:0005198">
    <property type="term" value="F:structural molecule activity"/>
    <property type="evidence" value="ECO:0007669"/>
    <property type="project" value="InterPro"/>
</dbReference>
<dbReference type="AlphaFoldDB" id="A0A0K1PMB2"/>
<dbReference type="RefSeq" id="WP_146646238.1">
    <property type="nucleotide sequence ID" value="NZ_CP012333.1"/>
</dbReference>
<sequence>MRIEGSPELSIGIPSIDGGTTSPAEGTPASGGLDFGTLLEKTVEDTNQLQKDATAKAEALAKGASDDLHGTMISVKEAEISLKLVGSIRNRLIDAFHELWRINL</sequence>
<dbReference type="PANTHER" id="PTHR34653:SF1">
    <property type="entry name" value="FLAGELLAR HOOK-BASAL BODY COMPLEX PROTEIN FLIE"/>
    <property type="match status" value="1"/>
</dbReference>
<feature type="region of interest" description="Disordered" evidence="5">
    <location>
        <begin position="1"/>
        <end position="35"/>
    </location>
</feature>
<gene>
    <name evidence="4" type="primary">fliE</name>
    <name evidence="6" type="ORF">AKJ09_01342</name>
</gene>
<evidence type="ECO:0000256" key="4">
    <source>
        <dbReference type="HAMAP-Rule" id="MF_00724"/>
    </source>
</evidence>
<dbReference type="STRING" id="1391654.AKJ09_01342"/>
<evidence type="ECO:0000313" key="7">
    <source>
        <dbReference type="Proteomes" id="UP000064967"/>
    </source>
</evidence>
<dbReference type="HAMAP" id="MF_00724">
    <property type="entry name" value="FliE"/>
    <property type="match status" value="1"/>
</dbReference>
<keyword evidence="7" id="KW-1185">Reference proteome</keyword>
<dbReference type="GO" id="GO:0009425">
    <property type="term" value="C:bacterial-type flagellum basal body"/>
    <property type="evidence" value="ECO:0007669"/>
    <property type="project" value="UniProtKB-SubCell"/>
</dbReference>
<comment type="subcellular location">
    <subcellularLocation>
        <location evidence="1 4">Bacterial flagellum basal body</location>
    </subcellularLocation>
</comment>
<dbReference type="Pfam" id="PF02049">
    <property type="entry name" value="FliE"/>
    <property type="match status" value="1"/>
</dbReference>
<keyword evidence="3 4" id="KW-0975">Bacterial flagellum</keyword>
<dbReference type="Proteomes" id="UP000064967">
    <property type="component" value="Chromosome"/>
</dbReference>
<comment type="similarity">
    <text evidence="2 4">Belongs to the FliE family.</text>
</comment>
<dbReference type="PRINTS" id="PR01006">
    <property type="entry name" value="FLGHOOKFLIE"/>
</dbReference>
<evidence type="ECO:0000256" key="1">
    <source>
        <dbReference type="ARBA" id="ARBA00004117"/>
    </source>
</evidence>
<dbReference type="GO" id="GO:0003774">
    <property type="term" value="F:cytoskeletal motor activity"/>
    <property type="evidence" value="ECO:0007669"/>
    <property type="project" value="InterPro"/>
</dbReference>
<reference evidence="6 7" key="1">
    <citation type="submission" date="2015-08" db="EMBL/GenBank/DDBJ databases">
        <authorList>
            <person name="Babu N.S."/>
            <person name="Beckwith C.J."/>
            <person name="Beseler K.G."/>
            <person name="Brison A."/>
            <person name="Carone J.V."/>
            <person name="Caskin T.P."/>
            <person name="Diamond M."/>
            <person name="Durham M.E."/>
            <person name="Foxe J.M."/>
            <person name="Go M."/>
            <person name="Henderson B.A."/>
            <person name="Jones I.B."/>
            <person name="McGettigan J.A."/>
            <person name="Micheletti S.J."/>
            <person name="Nasrallah M.E."/>
            <person name="Ortiz D."/>
            <person name="Piller C.R."/>
            <person name="Privatt S.R."/>
            <person name="Schneider S.L."/>
            <person name="Sharp S."/>
            <person name="Smith T.C."/>
            <person name="Stanton J.D."/>
            <person name="Ullery H.E."/>
            <person name="Wilson R.J."/>
            <person name="Serrano M.G."/>
            <person name="Buck G."/>
            <person name="Lee V."/>
            <person name="Wang Y."/>
            <person name="Carvalho R."/>
            <person name="Voegtly L."/>
            <person name="Shi R."/>
            <person name="Duckworth R."/>
            <person name="Johnson A."/>
            <person name="Loviza R."/>
            <person name="Walstead R."/>
            <person name="Shah Z."/>
            <person name="Kiflezghi M."/>
            <person name="Wade K."/>
            <person name="Ball S.L."/>
            <person name="Bradley K.W."/>
            <person name="Asai D.J."/>
            <person name="Bowman C.A."/>
            <person name="Russell D.A."/>
            <person name="Pope W.H."/>
            <person name="Jacobs-Sera D."/>
            <person name="Hendrix R.W."/>
            <person name="Hatfull G.F."/>
        </authorList>
    </citation>
    <scope>NUCLEOTIDE SEQUENCE [LARGE SCALE GENOMIC DNA]</scope>
    <source>
        <strain evidence="6 7">DSM 27648</strain>
    </source>
</reference>
<dbReference type="InterPro" id="IPR001624">
    <property type="entry name" value="FliE"/>
</dbReference>
<evidence type="ECO:0000256" key="5">
    <source>
        <dbReference type="SAM" id="MobiDB-lite"/>
    </source>
</evidence>
<name>A0A0K1PMB2_9BACT</name>
<evidence type="ECO:0000256" key="3">
    <source>
        <dbReference type="ARBA" id="ARBA00023143"/>
    </source>
</evidence>
<dbReference type="GO" id="GO:0071973">
    <property type="term" value="P:bacterial-type flagellum-dependent cell motility"/>
    <property type="evidence" value="ECO:0007669"/>
    <property type="project" value="InterPro"/>
</dbReference>
<evidence type="ECO:0000313" key="6">
    <source>
        <dbReference type="EMBL" id="AKU94678.1"/>
    </source>
</evidence>
<dbReference type="KEGG" id="llu:AKJ09_01342"/>
<proteinExistence type="inferred from homology"/>